<feature type="compositionally biased region" description="Basic and acidic residues" evidence="8">
    <location>
        <begin position="651"/>
        <end position="671"/>
    </location>
</feature>
<dbReference type="PANTHER" id="PTHR47221:SF6">
    <property type="entry name" value="FIBRINOGEN ALPHA CHAIN"/>
    <property type="match status" value="1"/>
</dbReference>
<dbReference type="InterPro" id="IPR036056">
    <property type="entry name" value="Fibrinogen-like_C"/>
</dbReference>
<evidence type="ECO:0000256" key="2">
    <source>
        <dbReference type="ARBA" id="ARBA00022525"/>
    </source>
</evidence>
<dbReference type="CDD" id="cd00087">
    <property type="entry name" value="FReD"/>
    <property type="match status" value="1"/>
</dbReference>
<feature type="compositionally biased region" description="Basic and acidic residues" evidence="8">
    <location>
        <begin position="272"/>
        <end position="289"/>
    </location>
</feature>
<feature type="compositionally biased region" description="Basic and acidic residues" evidence="8">
    <location>
        <begin position="352"/>
        <end position="387"/>
    </location>
</feature>
<feature type="compositionally biased region" description="Basic and acidic residues" evidence="8">
    <location>
        <begin position="306"/>
        <end position="346"/>
    </location>
</feature>
<dbReference type="InterPro" id="IPR037579">
    <property type="entry name" value="FIB_ANG-like"/>
</dbReference>
<sequence>MWRKMKIYALLAVLCTFFEELKCQDMQQDCDVRFWYADVLEILHGKESELSPREASMMKKVELMMERVQYGESPYVPCSLLLTYGSILVPKQKLNIVLNTIKNTEDGAEISEEDIQATKSKREGENKEEEGEDRQNKGRETNNGGRGVETPLHELEDTGGVVIFYEDDDEEEESKDDKAHEDKEEIKTDPDKEKVEEEEKEMVIFYEDDNEEEESNDKYGIGNSKAHEDKEEIKTDPGTEKVEEEEKEMVIFYEDDNKEEERNGDSGIDNSKTQEDKEENKKDPGKKNVEEEEKETVIFYEDDNKEEERNVDSGIDNSKRHEDKEENKKDPVKKNVEEEEKKTPDRNDEDTPDVRNVPRVDEDKEEVRKTDGLKKAIEDEKEEKTEENVIDALDDNEPEEDEDTLDENTLEEEDDLDEDQDEDIDDSDENDDEIEKVDSKNDSKPSKLGEIPPGKTVVQGNDKFTRKNLYNSPTSKDIYRKLCRTINTSKAKSIQTSVHFCQYCNILLGVCDKDGTAHNETRSLLADNAPEPQVTDKKEILVDTAAEDDKYVSAEETQAHNTNPEDNAQTNSESTEESPHAPDPEDSKNMASDDTVSKTDMDVKGSKEDEKEDEHSDSPAEDDKYVPPEESQAQNTNPENSEQTSSDSTEESTHATDPEGSKNMESDDAVSKKGMGIEGSRGAVKEDEDDNTNAENKKQTNSESTENAAHAFDPEDSKNMESDETGSKTHMEVEGSREDVKEDEHADEAAQKTNYIHTDLRPVGDVTHPGEQKETVTDSSDEDMTTHASSSDQENESNNMPQVTLSDVTIESEVFDTENVDNTFDKSPIENESSHSDPVLDSHVHVATPKVDQEERKKTPDADKETASDEQSVRSRRDIEALEQLLHAKESEQVSRIQNLELMIVKLENKILSQSLDKQEDSTAFAQLENHILKLENELLKLNQSYQKLSDSHEALKSNSRGKYSFKELEYVQSMSPLRPKYPAIADNGSKELITQQKAKLGELSRQLMNQSELVQKLMSRSTDLEAQNQKLFQFMMNQTALISQIMTQMQVLNEENLHAKLQAEGFKSQITLLKESQENIKHYHAASATFGHDIPDPSSGNYQSFPKCGGKPSSTLSAFRKILSSGLPTAKPPPPTHFHKLSCKTEDRAILCLWGSIIVLNCVPFHSVWWSPCVKVKDSHFLDVENSIYLKVMDTKQTREARGEGTLRMGTASQKDGFSCYSKSDTNKEKNRSGDVPIGVADCAEIIQATNKAADGHKKLGCKEEAGGCSPGTEDKPPSVASPLGVDEKMERPSHKTNLDDQTKPPPEQNKEDAKTMKERKKAAAEAKAIHEAITRKILYESKDDHTAKDCYDLYKKGQTRNGMGRIFVIGLGMYVSVYCNMEAGGWTVLLRREDGQEDFYRDYQQYKDGFGGTRGEHYLGNEVVHYITNQKRYSLGVSLEDWEGNHKTATYDHFWLDGEDDAFKLHIYGYSGDAGDGLNKHSGMKFSTYDADNDALKTEMGGSCAKRFHGAGWYYKCYSSNLMGRYYQGGKIPEKLYDGITWKPWLGPNYSMKTAVLAIRPHGAQ</sequence>
<keyword evidence="6" id="KW-0325">Glycoprotein</keyword>
<dbReference type="InterPro" id="IPR014716">
    <property type="entry name" value="Fibrinogen_a/b/g_C_1"/>
</dbReference>
<feature type="signal peptide" evidence="9">
    <location>
        <begin position="1"/>
        <end position="23"/>
    </location>
</feature>
<evidence type="ECO:0000256" key="4">
    <source>
        <dbReference type="ARBA" id="ARBA00023054"/>
    </source>
</evidence>
<evidence type="ECO:0000256" key="7">
    <source>
        <dbReference type="SAM" id="Coils"/>
    </source>
</evidence>
<dbReference type="PANTHER" id="PTHR47221">
    <property type="entry name" value="FIBRINOGEN ALPHA CHAIN"/>
    <property type="match status" value="1"/>
</dbReference>
<feature type="compositionally biased region" description="Polar residues" evidence="8">
    <location>
        <begin position="555"/>
        <end position="573"/>
    </location>
</feature>
<evidence type="ECO:0000313" key="11">
    <source>
        <dbReference type="Proteomes" id="UP000694888"/>
    </source>
</evidence>
<dbReference type="PROSITE" id="PS51406">
    <property type="entry name" value="FIBRINOGEN_C_2"/>
    <property type="match status" value="1"/>
</dbReference>
<feature type="compositionally biased region" description="Basic and acidic residues" evidence="8">
    <location>
        <begin position="758"/>
        <end position="776"/>
    </location>
</feature>
<evidence type="ECO:0000256" key="6">
    <source>
        <dbReference type="ARBA" id="ARBA00023180"/>
    </source>
</evidence>
<dbReference type="Proteomes" id="UP000694888">
    <property type="component" value="Unplaced"/>
</dbReference>
<feature type="compositionally biased region" description="Acidic residues" evidence="8">
    <location>
        <begin position="290"/>
        <end position="305"/>
    </location>
</feature>
<reference evidence="12" key="1">
    <citation type="submission" date="2025-08" db="UniProtKB">
        <authorList>
            <consortium name="RefSeq"/>
        </authorList>
    </citation>
    <scope>IDENTIFICATION</scope>
</reference>
<gene>
    <name evidence="12" type="primary">LOC101849539</name>
</gene>
<feature type="compositionally biased region" description="Basic and acidic residues" evidence="8">
    <location>
        <begin position="823"/>
        <end position="844"/>
    </location>
</feature>
<feature type="chain" id="PRO_5047081292" evidence="9">
    <location>
        <begin position="24"/>
        <end position="1567"/>
    </location>
</feature>
<keyword evidence="2" id="KW-0964">Secreted</keyword>
<evidence type="ECO:0000256" key="3">
    <source>
        <dbReference type="ARBA" id="ARBA00022729"/>
    </source>
</evidence>
<feature type="compositionally biased region" description="Basic and acidic residues" evidence="8">
    <location>
        <begin position="1287"/>
        <end position="1323"/>
    </location>
</feature>
<feature type="coiled-coil region" evidence="7">
    <location>
        <begin position="897"/>
        <end position="959"/>
    </location>
</feature>
<evidence type="ECO:0000313" key="12">
    <source>
        <dbReference type="RefSeq" id="XP_005099729.1"/>
    </source>
</evidence>
<dbReference type="SUPFAM" id="SSF56496">
    <property type="entry name" value="Fibrinogen C-terminal domain-like"/>
    <property type="match status" value="1"/>
</dbReference>
<keyword evidence="11" id="KW-1185">Reference proteome</keyword>
<feature type="region of interest" description="Disordered" evidence="8">
    <location>
        <begin position="109"/>
        <end position="469"/>
    </location>
</feature>
<feature type="region of interest" description="Disordered" evidence="8">
    <location>
        <begin position="1268"/>
        <end position="1323"/>
    </location>
</feature>
<dbReference type="GeneID" id="101849539"/>
<feature type="compositionally biased region" description="Basic and acidic residues" evidence="8">
    <location>
        <begin position="851"/>
        <end position="875"/>
    </location>
</feature>
<dbReference type="SMART" id="SM00186">
    <property type="entry name" value="FBG"/>
    <property type="match status" value="1"/>
</dbReference>
<feature type="domain" description="Fibrinogen C-terminal" evidence="10">
    <location>
        <begin position="1343"/>
        <end position="1565"/>
    </location>
</feature>
<feature type="region of interest" description="Disordered" evidence="8">
    <location>
        <begin position="547"/>
        <end position="875"/>
    </location>
</feature>
<feature type="compositionally biased region" description="Basic and acidic residues" evidence="8">
    <location>
        <begin position="175"/>
        <end position="197"/>
    </location>
</feature>
<feature type="compositionally biased region" description="Acidic residues" evidence="8">
    <location>
        <begin position="165"/>
        <end position="174"/>
    </location>
</feature>
<evidence type="ECO:0000256" key="9">
    <source>
        <dbReference type="SAM" id="SignalP"/>
    </source>
</evidence>
<organism evidence="11 12">
    <name type="scientific">Aplysia californica</name>
    <name type="common">California sea hare</name>
    <dbReference type="NCBI Taxonomy" id="6500"/>
    <lineage>
        <taxon>Eukaryota</taxon>
        <taxon>Metazoa</taxon>
        <taxon>Spiralia</taxon>
        <taxon>Lophotrochozoa</taxon>
        <taxon>Mollusca</taxon>
        <taxon>Gastropoda</taxon>
        <taxon>Heterobranchia</taxon>
        <taxon>Euthyneura</taxon>
        <taxon>Tectipleura</taxon>
        <taxon>Aplysiida</taxon>
        <taxon>Aplysioidea</taxon>
        <taxon>Aplysiidae</taxon>
        <taxon>Aplysia</taxon>
    </lineage>
</organism>
<keyword evidence="4 7" id="KW-0175">Coiled coil</keyword>
<proteinExistence type="predicted"/>
<dbReference type="Gene3D" id="3.90.215.10">
    <property type="entry name" value="Gamma Fibrinogen, chain A, domain 1"/>
    <property type="match status" value="1"/>
</dbReference>
<evidence type="ECO:0000259" key="10">
    <source>
        <dbReference type="PROSITE" id="PS51406"/>
    </source>
</evidence>
<name>A0ABM0JRC2_APLCA</name>
<feature type="compositionally biased region" description="Basic and acidic residues" evidence="8">
    <location>
        <begin position="595"/>
        <end position="627"/>
    </location>
</feature>
<comment type="subcellular location">
    <subcellularLocation>
        <location evidence="1">Secreted</location>
    </subcellularLocation>
</comment>
<evidence type="ECO:0000256" key="5">
    <source>
        <dbReference type="ARBA" id="ARBA00023157"/>
    </source>
</evidence>
<evidence type="ECO:0000256" key="1">
    <source>
        <dbReference type="ARBA" id="ARBA00004613"/>
    </source>
</evidence>
<accession>A0ABM0JRC2</accession>
<protein>
    <submittedName>
        <fullName evidence="12">Uncharacterized protein LOC101849539</fullName>
    </submittedName>
</protein>
<feature type="compositionally biased region" description="Basic and acidic residues" evidence="8">
    <location>
        <begin position="712"/>
        <end position="750"/>
    </location>
</feature>
<feature type="compositionally biased region" description="Basic and acidic residues" evidence="8">
    <location>
        <begin position="225"/>
        <end position="241"/>
    </location>
</feature>
<feature type="compositionally biased region" description="Acidic residues" evidence="8">
    <location>
        <begin position="198"/>
        <end position="215"/>
    </location>
</feature>
<feature type="compositionally biased region" description="Basic and acidic residues" evidence="8">
    <location>
        <begin position="577"/>
        <end position="588"/>
    </location>
</feature>
<feature type="compositionally biased region" description="Polar residues" evidence="8">
    <location>
        <begin position="786"/>
        <end position="809"/>
    </location>
</feature>
<feature type="compositionally biased region" description="Basic and acidic residues" evidence="8">
    <location>
        <begin position="436"/>
        <end position="447"/>
    </location>
</feature>
<keyword evidence="5" id="KW-1015">Disulfide bond</keyword>
<feature type="region of interest" description="Disordered" evidence="8">
    <location>
        <begin position="1217"/>
        <end position="1236"/>
    </location>
</feature>
<evidence type="ECO:0000256" key="8">
    <source>
        <dbReference type="SAM" id="MobiDB-lite"/>
    </source>
</evidence>
<dbReference type="InterPro" id="IPR002181">
    <property type="entry name" value="Fibrinogen_a/b/g_C_dom"/>
</dbReference>
<feature type="compositionally biased region" description="Acidic residues" evidence="8">
    <location>
        <begin position="388"/>
        <end position="435"/>
    </location>
</feature>
<dbReference type="Pfam" id="PF00147">
    <property type="entry name" value="Fibrinogen_C"/>
    <property type="match status" value="1"/>
</dbReference>
<feature type="compositionally biased region" description="Acidic residues" evidence="8">
    <location>
        <begin position="242"/>
        <end position="258"/>
    </location>
</feature>
<dbReference type="RefSeq" id="XP_005099729.1">
    <property type="nucleotide sequence ID" value="XM_005099672.2"/>
</dbReference>
<keyword evidence="3 9" id="KW-0732">Signal</keyword>